<dbReference type="SMART" id="SM00355">
    <property type="entry name" value="ZnF_C2H2"/>
    <property type="match status" value="1"/>
</dbReference>
<feature type="domain" description="C2H2-type" evidence="3">
    <location>
        <begin position="172"/>
        <end position="197"/>
    </location>
</feature>
<dbReference type="Pfam" id="PF00096">
    <property type="entry name" value="zf-C2H2"/>
    <property type="match status" value="1"/>
</dbReference>
<dbReference type="PROSITE" id="PS50157">
    <property type="entry name" value="ZINC_FINGER_C2H2_2"/>
    <property type="match status" value="1"/>
</dbReference>
<dbReference type="AlphaFoldDB" id="A0A6A5X592"/>
<dbReference type="PROSITE" id="PS00028">
    <property type="entry name" value="ZINC_FINGER_C2H2_1"/>
    <property type="match status" value="1"/>
</dbReference>
<organism evidence="4 5">
    <name type="scientific">Amniculicola lignicola CBS 123094</name>
    <dbReference type="NCBI Taxonomy" id="1392246"/>
    <lineage>
        <taxon>Eukaryota</taxon>
        <taxon>Fungi</taxon>
        <taxon>Dikarya</taxon>
        <taxon>Ascomycota</taxon>
        <taxon>Pezizomycotina</taxon>
        <taxon>Dothideomycetes</taxon>
        <taxon>Pleosporomycetidae</taxon>
        <taxon>Pleosporales</taxon>
        <taxon>Amniculicolaceae</taxon>
        <taxon>Amniculicola</taxon>
    </lineage>
</organism>
<keyword evidence="1" id="KW-0863">Zinc-finger</keyword>
<reference evidence="4" key="1">
    <citation type="journal article" date="2020" name="Stud. Mycol.">
        <title>101 Dothideomycetes genomes: a test case for predicting lifestyles and emergence of pathogens.</title>
        <authorList>
            <person name="Haridas S."/>
            <person name="Albert R."/>
            <person name="Binder M."/>
            <person name="Bloem J."/>
            <person name="Labutti K."/>
            <person name="Salamov A."/>
            <person name="Andreopoulos B."/>
            <person name="Baker S."/>
            <person name="Barry K."/>
            <person name="Bills G."/>
            <person name="Bluhm B."/>
            <person name="Cannon C."/>
            <person name="Castanera R."/>
            <person name="Culley D."/>
            <person name="Daum C."/>
            <person name="Ezra D."/>
            <person name="Gonzalez J."/>
            <person name="Henrissat B."/>
            <person name="Kuo A."/>
            <person name="Liang C."/>
            <person name="Lipzen A."/>
            <person name="Lutzoni F."/>
            <person name="Magnuson J."/>
            <person name="Mondo S."/>
            <person name="Nolan M."/>
            <person name="Ohm R."/>
            <person name="Pangilinan J."/>
            <person name="Park H.-J."/>
            <person name="Ramirez L."/>
            <person name="Alfaro M."/>
            <person name="Sun H."/>
            <person name="Tritt A."/>
            <person name="Yoshinaga Y."/>
            <person name="Zwiers L.-H."/>
            <person name="Turgeon B."/>
            <person name="Goodwin S."/>
            <person name="Spatafora J."/>
            <person name="Crous P."/>
            <person name="Grigoriev I."/>
        </authorList>
    </citation>
    <scope>NUCLEOTIDE SEQUENCE</scope>
    <source>
        <strain evidence="4">CBS 123094</strain>
    </source>
</reference>
<gene>
    <name evidence="4" type="ORF">P154DRAFT_528756</name>
</gene>
<evidence type="ECO:0000256" key="1">
    <source>
        <dbReference type="PROSITE-ProRule" id="PRU00042"/>
    </source>
</evidence>
<keyword evidence="1" id="KW-0862">Zinc</keyword>
<evidence type="ECO:0000256" key="2">
    <source>
        <dbReference type="SAM" id="MobiDB-lite"/>
    </source>
</evidence>
<keyword evidence="1" id="KW-0479">Metal-binding</keyword>
<name>A0A6A5X592_9PLEO</name>
<feature type="region of interest" description="Disordered" evidence="2">
    <location>
        <begin position="75"/>
        <end position="100"/>
    </location>
</feature>
<dbReference type="OrthoDB" id="6365676at2759"/>
<dbReference type="EMBL" id="ML977556">
    <property type="protein sequence ID" value="KAF2008133.1"/>
    <property type="molecule type" value="Genomic_DNA"/>
</dbReference>
<dbReference type="Gene3D" id="3.30.160.60">
    <property type="entry name" value="Classic Zinc Finger"/>
    <property type="match status" value="1"/>
</dbReference>
<sequence length="220" mass="24779">MALIRKHMKRYHEDLIPFLERCKTCHQHFFDPEEFFNKHGIDGRLCWDLQTEPEGMEGQWKELCGKLIERLRLPPVSQPGGMQRSNTTSDQTSILSPPANQPSLLQTVTVGYDEQENRRTLPVSRGSSSSVSDVTIQCGCGKILTGPHARGNLTRHQKSEGCTASDVESTRYTCPIAECGKSYARSDGLRAHIRRKHPEFFQHLEEGGLADLGLPTITYQ</sequence>
<accession>A0A6A5X592</accession>
<feature type="compositionally biased region" description="Polar residues" evidence="2">
    <location>
        <begin position="83"/>
        <end position="95"/>
    </location>
</feature>
<evidence type="ECO:0000259" key="3">
    <source>
        <dbReference type="PROSITE" id="PS50157"/>
    </source>
</evidence>
<evidence type="ECO:0000313" key="5">
    <source>
        <dbReference type="Proteomes" id="UP000799779"/>
    </source>
</evidence>
<dbReference type="SUPFAM" id="SSF57667">
    <property type="entry name" value="beta-beta-alpha zinc fingers"/>
    <property type="match status" value="1"/>
</dbReference>
<protein>
    <recommendedName>
        <fullName evidence="3">C2H2-type domain-containing protein</fullName>
    </recommendedName>
</protein>
<keyword evidence="5" id="KW-1185">Reference proteome</keyword>
<dbReference type="Proteomes" id="UP000799779">
    <property type="component" value="Unassembled WGS sequence"/>
</dbReference>
<proteinExistence type="predicted"/>
<dbReference type="InterPro" id="IPR036236">
    <property type="entry name" value="Znf_C2H2_sf"/>
</dbReference>
<evidence type="ECO:0000313" key="4">
    <source>
        <dbReference type="EMBL" id="KAF2008133.1"/>
    </source>
</evidence>
<dbReference type="InterPro" id="IPR013087">
    <property type="entry name" value="Znf_C2H2_type"/>
</dbReference>
<dbReference type="GO" id="GO:0008270">
    <property type="term" value="F:zinc ion binding"/>
    <property type="evidence" value="ECO:0007669"/>
    <property type="project" value="UniProtKB-KW"/>
</dbReference>